<gene>
    <name evidence="1" type="ORF">DYB25_000552</name>
    <name evidence="5" type="ORF">DYB26_004324</name>
    <name evidence="4" type="ORF">DYB31_005299</name>
    <name evidence="2" type="ORF">DYB34_005894</name>
    <name evidence="3" type="ORF">DYB38_003358</name>
</gene>
<dbReference type="Proteomes" id="UP000265716">
    <property type="component" value="Unassembled WGS sequence"/>
</dbReference>
<organism evidence="1 8">
    <name type="scientific">Aphanomyces astaci</name>
    <name type="common">Crayfish plague agent</name>
    <dbReference type="NCBI Taxonomy" id="112090"/>
    <lineage>
        <taxon>Eukaryota</taxon>
        <taxon>Sar</taxon>
        <taxon>Stramenopiles</taxon>
        <taxon>Oomycota</taxon>
        <taxon>Saprolegniomycetes</taxon>
        <taxon>Saprolegniales</taxon>
        <taxon>Verrucalvaceae</taxon>
        <taxon>Aphanomyces</taxon>
    </lineage>
</organism>
<dbReference type="EMBL" id="QUTF01014359">
    <property type="protein sequence ID" value="RHZ13398.1"/>
    <property type="molecule type" value="Genomic_DNA"/>
</dbReference>
<evidence type="ECO:0000313" key="3">
    <source>
        <dbReference type="EMBL" id="RHY64085.1"/>
    </source>
</evidence>
<reference evidence="6 7" key="1">
    <citation type="submission" date="2018-08" db="EMBL/GenBank/DDBJ databases">
        <title>Aphanomyces genome sequencing and annotation.</title>
        <authorList>
            <person name="Minardi D."/>
            <person name="Oidtmann B."/>
            <person name="Van Der Giezen M."/>
            <person name="Studholme D.J."/>
        </authorList>
    </citation>
    <scope>NUCLEOTIDE SEQUENCE [LARGE SCALE GENOMIC DNA]</scope>
    <source>
        <strain evidence="4 7">197901</strain>
        <strain evidence="5 10">FDL457</strain>
        <strain evidence="3 6">SA</strain>
        <strain evidence="2 9">Si</strain>
        <strain evidence="1 8">Yx</strain>
    </source>
</reference>
<proteinExistence type="predicted"/>
<dbReference type="EMBL" id="QUTE01014995">
    <property type="protein sequence ID" value="RHZ00879.1"/>
    <property type="molecule type" value="Genomic_DNA"/>
</dbReference>
<name>A0A397AIS9_APHAT</name>
<evidence type="ECO:0000313" key="2">
    <source>
        <dbReference type="EMBL" id="RHY42437.1"/>
    </source>
</evidence>
<dbReference type="Proteomes" id="UP000266239">
    <property type="component" value="Unassembled WGS sequence"/>
</dbReference>
<comment type="caution">
    <text evidence="1">The sequence shown here is derived from an EMBL/GenBank/DDBJ whole genome shotgun (WGS) entry which is preliminary data.</text>
</comment>
<evidence type="ECO:0000313" key="7">
    <source>
        <dbReference type="Proteomes" id="UP000266196"/>
    </source>
</evidence>
<evidence type="ECO:0000313" key="8">
    <source>
        <dbReference type="Proteomes" id="UP000266239"/>
    </source>
</evidence>
<evidence type="ECO:0000313" key="6">
    <source>
        <dbReference type="Proteomes" id="UP000265716"/>
    </source>
</evidence>
<sequence length="160" mass="17755">MAVHCRESIRPEGQDWMAAVQSNVNSIAGEVHFWKARNVTHYMPQWQNYKLLGVVESFTLQNVIGMSYPITLKHSNGSFQLTVATSLKTYWEFASDLWTVASNSSGVGGLSLIRQSSAYAYSTNRSINSVYLPNTSMLVLGVRFATFQASFGPFDSVDLA</sequence>
<evidence type="ECO:0000313" key="4">
    <source>
        <dbReference type="EMBL" id="RHZ00879.1"/>
    </source>
</evidence>
<evidence type="ECO:0000313" key="10">
    <source>
        <dbReference type="Proteomes" id="UP000286510"/>
    </source>
</evidence>
<dbReference type="EMBL" id="QUTB01008466">
    <property type="protein sequence ID" value="RHY42437.1"/>
    <property type="molecule type" value="Genomic_DNA"/>
</dbReference>
<evidence type="ECO:0000313" key="9">
    <source>
        <dbReference type="Proteomes" id="UP000283543"/>
    </source>
</evidence>
<accession>A0A397AIS9</accession>
<evidence type="ECO:0000313" key="5">
    <source>
        <dbReference type="EMBL" id="RHZ13398.1"/>
    </source>
</evidence>
<evidence type="ECO:0000313" key="1">
    <source>
        <dbReference type="EMBL" id="RHY07690.1"/>
    </source>
</evidence>
<protein>
    <submittedName>
        <fullName evidence="1">Uncharacterized protein</fullName>
    </submittedName>
</protein>
<dbReference type="Proteomes" id="UP000286510">
    <property type="component" value="Unassembled WGS sequence"/>
</dbReference>
<dbReference type="AlphaFoldDB" id="A0A397AIS9"/>
<dbReference type="Proteomes" id="UP000283543">
    <property type="component" value="Unassembled WGS sequence"/>
</dbReference>
<dbReference type="EMBL" id="QUTC01004519">
    <property type="protein sequence ID" value="RHY64085.1"/>
    <property type="molecule type" value="Genomic_DNA"/>
</dbReference>
<dbReference type="Proteomes" id="UP000266196">
    <property type="component" value="Unassembled WGS sequence"/>
</dbReference>
<dbReference type="EMBL" id="QUTA01007281">
    <property type="protein sequence ID" value="RHY07690.1"/>
    <property type="molecule type" value="Genomic_DNA"/>
</dbReference>